<dbReference type="PANTHER" id="PTHR35333">
    <property type="entry name" value="BETA-LACTAMASE"/>
    <property type="match status" value="1"/>
</dbReference>
<dbReference type="InterPro" id="IPR045155">
    <property type="entry name" value="Beta-lactam_cat"/>
</dbReference>
<feature type="signal peptide" evidence="7">
    <location>
        <begin position="1"/>
        <end position="43"/>
    </location>
</feature>
<sequence length="332" mass="35592">MGNTVGQQHFLLRLTKGKLMRYCRSRRALLRACAMLPWMPTLAACAAQGPSASAPGSSALLGPATLQGPAALPLEALAALEARMRGRLGVCAIDTGSGAQLVHRAAERFPFCSTFKAVLAAAVLARSGDTPDWLSQRVRYGLADVVSYSPISGQHAGDGMRIDEMCAATLQYSDNTAANQLMKVLGGPDAVTAFARSVGDATFRLDRWEPDLNTAIPGDVRDTSTPAAMANTLRAVMLGDGLRPWQRQRLQQWMLDNRTGDKRIRAGVPAQWRVADKTGTGEHGTTNDIGVLWPPGRAPIVLSVYFTQPRRDAPACDEAIEQATRIVVDALS</sequence>
<dbReference type="InterPro" id="IPR023650">
    <property type="entry name" value="Beta-lactam_class-A_AS"/>
</dbReference>
<dbReference type="HOGENOM" id="CLU_031960_6_0_4"/>
<keyword evidence="4 6" id="KW-0378">Hydrolase</keyword>
<gene>
    <name evidence="9" type="ordered locus">RBRH_02672</name>
</gene>
<dbReference type="EMBL" id="FR687359">
    <property type="protein sequence ID" value="CBW75087.1"/>
    <property type="molecule type" value="Genomic_DNA"/>
</dbReference>
<name>E5AR55_MYCRK</name>
<keyword evidence="5 6" id="KW-0046">Antibiotic resistance</keyword>
<evidence type="ECO:0000313" key="10">
    <source>
        <dbReference type="Proteomes" id="UP000007437"/>
    </source>
</evidence>
<dbReference type="SUPFAM" id="SSF56601">
    <property type="entry name" value="beta-lactamase/transpeptidase-like"/>
    <property type="match status" value="1"/>
</dbReference>
<comment type="similarity">
    <text evidence="2 6">Belongs to the class-A beta-lactamase family.</text>
</comment>
<dbReference type="PANTHER" id="PTHR35333:SF3">
    <property type="entry name" value="BETA-LACTAMASE-TYPE TRANSPEPTIDASE FOLD CONTAINING PROTEIN"/>
    <property type="match status" value="1"/>
</dbReference>
<evidence type="ECO:0000256" key="7">
    <source>
        <dbReference type="SAM" id="SignalP"/>
    </source>
</evidence>
<dbReference type="KEGG" id="brh:RBRH_02672"/>
<dbReference type="STRING" id="882378.RBRH_02672"/>
<proteinExistence type="inferred from homology"/>
<dbReference type="GO" id="GO:0046677">
    <property type="term" value="P:response to antibiotic"/>
    <property type="evidence" value="ECO:0007669"/>
    <property type="project" value="UniProtKB-UniRule"/>
</dbReference>
<evidence type="ECO:0000256" key="5">
    <source>
        <dbReference type="ARBA" id="ARBA00023251"/>
    </source>
</evidence>
<dbReference type="NCBIfam" id="NF033103">
    <property type="entry name" value="bla_class_A"/>
    <property type="match status" value="1"/>
</dbReference>
<evidence type="ECO:0000313" key="9">
    <source>
        <dbReference type="EMBL" id="CBW75087.1"/>
    </source>
</evidence>
<accession>E5AR55</accession>
<dbReference type="Proteomes" id="UP000007437">
    <property type="component" value="Chromosome"/>
</dbReference>
<protein>
    <recommendedName>
        <fullName evidence="3 6">Beta-lactamase</fullName>
        <ecNumber evidence="3 6">3.5.2.6</ecNumber>
    </recommendedName>
</protein>
<evidence type="ECO:0000256" key="6">
    <source>
        <dbReference type="RuleBase" id="RU361140"/>
    </source>
</evidence>
<dbReference type="AlphaFoldDB" id="E5AR55"/>
<dbReference type="Pfam" id="PF13354">
    <property type="entry name" value="Beta-lactamase2"/>
    <property type="match status" value="1"/>
</dbReference>
<evidence type="ECO:0000256" key="4">
    <source>
        <dbReference type="ARBA" id="ARBA00022801"/>
    </source>
</evidence>
<dbReference type="PROSITE" id="PS00146">
    <property type="entry name" value="BETA_LACTAMASE_A"/>
    <property type="match status" value="1"/>
</dbReference>
<feature type="domain" description="Beta-lactamase class A catalytic" evidence="8">
    <location>
        <begin position="89"/>
        <end position="305"/>
    </location>
</feature>
<evidence type="ECO:0000259" key="8">
    <source>
        <dbReference type="Pfam" id="PF13354"/>
    </source>
</evidence>
<evidence type="ECO:0000256" key="1">
    <source>
        <dbReference type="ARBA" id="ARBA00001526"/>
    </source>
</evidence>
<dbReference type="GO" id="GO:0030655">
    <property type="term" value="P:beta-lactam antibiotic catabolic process"/>
    <property type="evidence" value="ECO:0007669"/>
    <property type="project" value="InterPro"/>
</dbReference>
<evidence type="ECO:0000256" key="2">
    <source>
        <dbReference type="ARBA" id="ARBA00009009"/>
    </source>
</evidence>
<dbReference type="Gene3D" id="3.40.710.10">
    <property type="entry name" value="DD-peptidase/beta-lactamase superfamily"/>
    <property type="match status" value="1"/>
</dbReference>
<dbReference type="GO" id="GO:0008800">
    <property type="term" value="F:beta-lactamase activity"/>
    <property type="evidence" value="ECO:0007669"/>
    <property type="project" value="UniProtKB-UniRule"/>
</dbReference>
<reference evidence="9 10" key="1">
    <citation type="journal article" date="2011" name="J. Bacteriol.">
        <title>Complete genome sequence of Burkholderia rhizoxinica, an endosymbiont of Rhizopus microsporus.</title>
        <authorList>
            <person name="Lackner G."/>
            <person name="Moebius N."/>
            <person name="Partida-Martinez L."/>
            <person name="Hertweck C."/>
        </authorList>
    </citation>
    <scope>NUCLEOTIDE SEQUENCE [LARGE SCALE GENOMIC DNA]</scope>
    <source>
        <strain evidence="10">DSM 19002 / CIP 109453 / HKI 454</strain>
    </source>
</reference>
<dbReference type="EC" id="3.5.2.6" evidence="3 6"/>
<dbReference type="InterPro" id="IPR000871">
    <property type="entry name" value="Beta-lactam_class-A"/>
</dbReference>
<organism evidence="9 10">
    <name type="scientific">Mycetohabitans rhizoxinica (strain DSM 19002 / CIP 109453 / HKI 454)</name>
    <name type="common">Paraburkholderia rhizoxinica</name>
    <dbReference type="NCBI Taxonomy" id="882378"/>
    <lineage>
        <taxon>Bacteria</taxon>
        <taxon>Pseudomonadati</taxon>
        <taxon>Pseudomonadota</taxon>
        <taxon>Betaproteobacteria</taxon>
        <taxon>Burkholderiales</taxon>
        <taxon>Burkholderiaceae</taxon>
        <taxon>Mycetohabitans</taxon>
    </lineage>
</organism>
<keyword evidence="7" id="KW-0732">Signal</keyword>
<dbReference type="eggNOG" id="COG2367">
    <property type="taxonomic scope" value="Bacteria"/>
</dbReference>
<evidence type="ECO:0000256" key="3">
    <source>
        <dbReference type="ARBA" id="ARBA00012865"/>
    </source>
</evidence>
<comment type="catalytic activity">
    <reaction evidence="1 6">
        <text>a beta-lactam + H2O = a substituted beta-amino acid</text>
        <dbReference type="Rhea" id="RHEA:20401"/>
        <dbReference type="ChEBI" id="CHEBI:15377"/>
        <dbReference type="ChEBI" id="CHEBI:35627"/>
        <dbReference type="ChEBI" id="CHEBI:140347"/>
        <dbReference type="EC" id="3.5.2.6"/>
    </reaction>
</comment>
<dbReference type="PRINTS" id="PR00118">
    <property type="entry name" value="BLACTAMASEA"/>
</dbReference>
<feature type="chain" id="PRO_5003193879" description="Beta-lactamase" evidence="7">
    <location>
        <begin position="44"/>
        <end position="332"/>
    </location>
</feature>
<dbReference type="InterPro" id="IPR012338">
    <property type="entry name" value="Beta-lactam/transpept-like"/>
</dbReference>
<dbReference type="MEROPS" id="S11.A01"/>